<sequence>MWVLCVQSNVHDVEMAHELHEERSRQAVRHADPARAPHEGVQLEPIIGGRRDKGKLCFSSMLTDPDLPQEFERMSSKRPASPYGETDGEVAMVTSRQKLEEEESERLPAFHLPVHVGHKLLIIPLPQLSKY</sequence>
<reference evidence="2 3" key="1">
    <citation type="journal article" date="2023" name="bioRxiv">
        <title>Conserved and derived expression patterns and positive selection on dental genes reveal complex evolutionary context of ever-growing rodent molars.</title>
        <authorList>
            <person name="Calamari Z.T."/>
            <person name="Song A."/>
            <person name="Cohen E."/>
            <person name="Akter M."/>
            <person name="Roy R.D."/>
            <person name="Hallikas O."/>
            <person name="Christensen M.M."/>
            <person name="Li P."/>
            <person name="Marangoni P."/>
            <person name="Jernvall J."/>
            <person name="Klein O.D."/>
        </authorList>
    </citation>
    <scope>NUCLEOTIDE SEQUENCE [LARGE SCALE GENOMIC DNA]</scope>
    <source>
        <strain evidence="2">V071</strain>
    </source>
</reference>
<evidence type="ECO:0000256" key="1">
    <source>
        <dbReference type="SAM" id="MobiDB-lite"/>
    </source>
</evidence>
<feature type="region of interest" description="Disordered" evidence="1">
    <location>
        <begin position="68"/>
        <end position="88"/>
    </location>
</feature>
<protein>
    <submittedName>
        <fullName evidence="2">Uncharacterized protein</fullName>
    </submittedName>
</protein>
<evidence type="ECO:0000313" key="3">
    <source>
        <dbReference type="Proteomes" id="UP001488838"/>
    </source>
</evidence>
<keyword evidence="3" id="KW-1185">Reference proteome</keyword>
<dbReference type="AlphaFoldDB" id="A0AAW0K604"/>
<comment type="caution">
    <text evidence="2">The sequence shown here is derived from an EMBL/GenBank/DDBJ whole genome shotgun (WGS) entry which is preliminary data.</text>
</comment>
<organism evidence="2 3">
    <name type="scientific">Myodes glareolus</name>
    <name type="common">Bank vole</name>
    <name type="synonym">Clethrionomys glareolus</name>
    <dbReference type="NCBI Taxonomy" id="447135"/>
    <lineage>
        <taxon>Eukaryota</taxon>
        <taxon>Metazoa</taxon>
        <taxon>Chordata</taxon>
        <taxon>Craniata</taxon>
        <taxon>Vertebrata</taxon>
        <taxon>Euteleostomi</taxon>
        <taxon>Mammalia</taxon>
        <taxon>Eutheria</taxon>
        <taxon>Euarchontoglires</taxon>
        <taxon>Glires</taxon>
        <taxon>Rodentia</taxon>
        <taxon>Myomorpha</taxon>
        <taxon>Muroidea</taxon>
        <taxon>Cricetidae</taxon>
        <taxon>Arvicolinae</taxon>
        <taxon>Myodes</taxon>
    </lineage>
</organism>
<evidence type="ECO:0000313" key="2">
    <source>
        <dbReference type="EMBL" id="KAK7833986.1"/>
    </source>
</evidence>
<accession>A0AAW0K604</accession>
<gene>
    <name evidence="2" type="ORF">U0070_004967</name>
</gene>
<dbReference type="Proteomes" id="UP001488838">
    <property type="component" value="Unassembled WGS sequence"/>
</dbReference>
<name>A0AAW0K604_MYOGA</name>
<dbReference type="EMBL" id="JBBHLL010000005">
    <property type="protein sequence ID" value="KAK7833986.1"/>
    <property type="molecule type" value="Genomic_DNA"/>
</dbReference>
<proteinExistence type="predicted"/>